<protein>
    <submittedName>
        <fullName evidence="4">Phosphoglycerate dehydrogenase</fullName>
    </submittedName>
</protein>
<comment type="caution">
    <text evidence="4">The sequence shown here is derived from an EMBL/GenBank/DDBJ whole genome shotgun (WGS) entry which is preliminary data.</text>
</comment>
<organism evidence="4 5">
    <name type="scientific">Halomonas campaniensis</name>
    <dbReference type="NCBI Taxonomy" id="213554"/>
    <lineage>
        <taxon>Bacteria</taxon>
        <taxon>Pseudomonadati</taxon>
        <taxon>Pseudomonadota</taxon>
        <taxon>Gammaproteobacteria</taxon>
        <taxon>Oceanospirillales</taxon>
        <taxon>Halomonadaceae</taxon>
        <taxon>Halomonas</taxon>
    </lineage>
</organism>
<dbReference type="InterPro" id="IPR036291">
    <property type="entry name" value="NAD(P)-bd_dom_sf"/>
</dbReference>
<dbReference type="PROSITE" id="PS00671">
    <property type="entry name" value="D_2_HYDROXYACID_DH_3"/>
    <property type="match status" value="1"/>
</dbReference>
<accession>A0A246S4H3</accession>
<keyword evidence="5" id="KW-1185">Reference proteome</keyword>
<dbReference type="SUPFAM" id="SSF52283">
    <property type="entry name" value="Formate/glycerate dehydrogenase catalytic domain-like"/>
    <property type="match status" value="1"/>
</dbReference>
<dbReference type="GO" id="GO:0051287">
    <property type="term" value="F:NAD binding"/>
    <property type="evidence" value="ECO:0007669"/>
    <property type="project" value="InterPro"/>
</dbReference>
<reference evidence="4 5" key="1">
    <citation type="submission" date="2014-08" db="EMBL/GenBank/DDBJ databases">
        <title>Draft genome sequence of a novel L-asparaginase producing marine bacterium, Halomonas campaniensis.</title>
        <authorList>
            <person name="Sundarakrishnan B."/>
            <person name="Moushumi Priya A."/>
            <person name="Raman G."/>
            <person name="Sakthivel N."/>
            <person name="Park S."/>
            <person name="Jayachandran S."/>
        </authorList>
    </citation>
    <scope>NUCLEOTIDE SEQUENCE [LARGE SCALE GENOMIC DNA]</scope>
    <source>
        <strain evidence="4 5">SK03</strain>
    </source>
</reference>
<dbReference type="Gene3D" id="3.40.50.720">
    <property type="entry name" value="NAD(P)-binding Rossmann-like Domain"/>
    <property type="match status" value="2"/>
</dbReference>
<evidence type="ECO:0000259" key="3">
    <source>
        <dbReference type="Pfam" id="PF02826"/>
    </source>
</evidence>
<dbReference type="CDD" id="cd12165">
    <property type="entry name" value="2-Hacid_dh_6"/>
    <property type="match status" value="1"/>
</dbReference>
<dbReference type="PANTHER" id="PTHR10996:SF283">
    <property type="entry name" value="GLYOXYLATE_HYDROXYPYRUVATE REDUCTASE B"/>
    <property type="match status" value="1"/>
</dbReference>
<dbReference type="Proteomes" id="UP000197334">
    <property type="component" value="Unassembled WGS sequence"/>
</dbReference>
<dbReference type="AlphaFoldDB" id="A0A246S4H3"/>
<dbReference type="InterPro" id="IPR006140">
    <property type="entry name" value="D-isomer_DH_NAD-bd"/>
</dbReference>
<dbReference type="InterPro" id="IPR050223">
    <property type="entry name" value="D-isomer_2-hydroxyacid_DH"/>
</dbReference>
<dbReference type="GO" id="GO:0005829">
    <property type="term" value="C:cytosol"/>
    <property type="evidence" value="ECO:0007669"/>
    <property type="project" value="TreeGrafter"/>
</dbReference>
<dbReference type="GO" id="GO:0030267">
    <property type="term" value="F:glyoxylate reductase (NADPH) activity"/>
    <property type="evidence" value="ECO:0007669"/>
    <property type="project" value="TreeGrafter"/>
</dbReference>
<evidence type="ECO:0000256" key="2">
    <source>
        <dbReference type="ARBA" id="ARBA00023027"/>
    </source>
</evidence>
<name>A0A246S4H3_9GAMM</name>
<dbReference type="InterPro" id="IPR029753">
    <property type="entry name" value="D-isomer_DH_CS"/>
</dbReference>
<keyword evidence="1" id="KW-0560">Oxidoreductase</keyword>
<gene>
    <name evidence="4" type="ORF">JI62_01815</name>
</gene>
<dbReference type="RefSeq" id="WP_088698531.1">
    <property type="nucleotide sequence ID" value="NZ_JPUA01000003.1"/>
</dbReference>
<evidence type="ECO:0000313" key="4">
    <source>
        <dbReference type="EMBL" id="OWV31372.1"/>
    </source>
</evidence>
<dbReference type="GO" id="GO:0016618">
    <property type="term" value="F:hydroxypyruvate reductase [NAD(P)H] activity"/>
    <property type="evidence" value="ECO:0007669"/>
    <property type="project" value="TreeGrafter"/>
</dbReference>
<dbReference type="PANTHER" id="PTHR10996">
    <property type="entry name" value="2-HYDROXYACID DEHYDROGENASE-RELATED"/>
    <property type="match status" value="1"/>
</dbReference>
<evidence type="ECO:0000256" key="1">
    <source>
        <dbReference type="ARBA" id="ARBA00023002"/>
    </source>
</evidence>
<evidence type="ECO:0000313" key="5">
    <source>
        <dbReference type="Proteomes" id="UP000197334"/>
    </source>
</evidence>
<dbReference type="OrthoDB" id="9787219at2"/>
<feature type="domain" description="D-isomer specific 2-hydroxyacid dehydrogenase NAD-binding" evidence="3">
    <location>
        <begin position="112"/>
        <end position="290"/>
    </location>
</feature>
<dbReference type="SUPFAM" id="SSF51735">
    <property type="entry name" value="NAD(P)-binding Rossmann-fold domains"/>
    <property type="match status" value="1"/>
</dbReference>
<proteinExistence type="predicted"/>
<keyword evidence="2" id="KW-0520">NAD</keyword>
<dbReference type="Pfam" id="PF02826">
    <property type="entry name" value="2-Hacid_dh_C"/>
    <property type="match status" value="1"/>
</dbReference>
<sequence length="324" mass="35531">MNIVFHGKNAQTFFSDFAPLLEGDHAIKLLPDALESAEDISCYTSADIVVGVKYDSSLPALTKTKLFHVPGAGYDGLDFSLLPNTTIVCNCFGHEQAIIEYVMSALLLRHVPITDADERLRKGDWKYWAGGASGLRTELSSESIGIIGYGHIGKELANRAHAFGMDVSIANRSRVEASSHIKQSYALDDLSSMLKDVDIVVNTLPLSENTEGFIGQKEFKDMKKSAVFVNVGRGRVVDEKALFDALNESRIASAIIDTWYVYPAESDSNPLPASLPFHELDNVIMTPHMSGWTHGTVKRRQLTMARNINKLAKGEGDLVNIVST</sequence>
<dbReference type="EMBL" id="JPUA01000003">
    <property type="protein sequence ID" value="OWV31372.1"/>
    <property type="molecule type" value="Genomic_DNA"/>
</dbReference>